<evidence type="ECO:0000313" key="2">
    <source>
        <dbReference type="EMBL" id="TFU21387.1"/>
    </source>
</evidence>
<organism evidence="2 3">
    <name type="scientific">Rothia nasimurium</name>
    <dbReference type="NCBI Taxonomy" id="85336"/>
    <lineage>
        <taxon>Bacteria</taxon>
        <taxon>Bacillati</taxon>
        <taxon>Actinomycetota</taxon>
        <taxon>Actinomycetes</taxon>
        <taxon>Micrococcales</taxon>
        <taxon>Micrococcaceae</taxon>
        <taxon>Rothia</taxon>
    </lineage>
</organism>
<feature type="region of interest" description="Disordered" evidence="1">
    <location>
        <begin position="261"/>
        <end position="293"/>
    </location>
</feature>
<dbReference type="RefSeq" id="WP_135013229.1">
    <property type="nucleotide sequence ID" value="NZ_JADGLK010000033.1"/>
</dbReference>
<evidence type="ECO:0000256" key="1">
    <source>
        <dbReference type="SAM" id="MobiDB-lite"/>
    </source>
</evidence>
<accession>A0A4Y9F3G7</accession>
<gene>
    <name evidence="2" type="ORF">E4U03_09095</name>
</gene>
<dbReference type="EMBL" id="SPQC01000033">
    <property type="protein sequence ID" value="TFU21387.1"/>
    <property type="molecule type" value="Genomic_DNA"/>
</dbReference>
<evidence type="ECO:0000313" key="3">
    <source>
        <dbReference type="Proteomes" id="UP000297951"/>
    </source>
</evidence>
<protein>
    <submittedName>
        <fullName evidence="2">Uncharacterized protein</fullName>
    </submittedName>
</protein>
<dbReference type="OrthoDB" id="3403621at2"/>
<proteinExistence type="predicted"/>
<dbReference type="AlphaFoldDB" id="A0A4Y9F3G7"/>
<reference evidence="2 3" key="1">
    <citation type="submission" date="2019-03" db="EMBL/GenBank/DDBJ databases">
        <title>Diversity of the mouse oral microbiome.</title>
        <authorList>
            <person name="Joseph S."/>
            <person name="Aduse-Opoku J."/>
            <person name="Curtis M."/>
            <person name="Wade W."/>
            <person name="Hashim A."/>
        </authorList>
    </citation>
    <scope>NUCLEOTIDE SEQUENCE [LARGE SCALE GENOMIC DNA]</scope>
    <source>
        <strain evidence="3">irhom_31</strain>
    </source>
</reference>
<dbReference type="Proteomes" id="UP000297951">
    <property type="component" value="Unassembled WGS sequence"/>
</dbReference>
<name>A0A4Y9F3G7_9MICC</name>
<feature type="compositionally biased region" description="Low complexity" evidence="1">
    <location>
        <begin position="278"/>
        <end position="293"/>
    </location>
</feature>
<sequence>MFGCFTALGLAGCSSQPQNFDELTAETAKTEHLDALQSWIFPPAEAESARRAFVERCVAEASGSYKEPEVGLTLDSAVYTGRTTEELKASGYGQLPAAEGRATASFDEAGLDAYLGKDGETFTVTFMEYSSGELNSAGCMAQSYEYIYGSVESGVKAALLAPEFAQAIETSLRADENYLALQESWATCMNDAGFGQASSTDQAAYSASLLGADSSEKMLQTDISCRESISFDSSITGLKNSYYEAVYQRLEQFSEELEATHATAGERVAADKTDPKNTSPVTVSTPTASPTAS</sequence>
<comment type="caution">
    <text evidence="2">The sequence shown here is derived from an EMBL/GenBank/DDBJ whole genome shotgun (WGS) entry which is preliminary data.</text>
</comment>